<dbReference type="CDD" id="cd09860">
    <property type="entry name" value="PIN_T4-like"/>
    <property type="match status" value="1"/>
</dbReference>
<dbReference type="GeneID" id="19485123"/>
<dbReference type="InterPro" id="IPR038969">
    <property type="entry name" value="FEN"/>
</dbReference>
<dbReference type="Proteomes" id="UP000024445">
    <property type="component" value="Segment"/>
</dbReference>
<dbReference type="GO" id="GO:0033567">
    <property type="term" value="P:DNA replication, Okazaki fragment processing"/>
    <property type="evidence" value="ECO:0007669"/>
    <property type="project" value="InterPro"/>
</dbReference>
<keyword evidence="5" id="KW-1185">Reference proteome</keyword>
<dbReference type="PANTHER" id="PTHR42646:SF2">
    <property type="entry name" value="5'-3' EXONUCLEASE FAMILY PROTEIN"/>
    <property type="match status" value="1"/>
</dbReference>
<dbReference type="SUPFAM" id="SSF47807">
    <property type="entry name" value="5' to 3' exonuclease, C-terminal subdomain"/>
    <property type="match status" value="1"/>
</dbReference>
<dbReference type="GO" id="GO:0017108">
    <property type="term" value="F:5'-flap endonuclease activity"/>
    <property type="evidence" value="ECO:0007669"/>
    <property type="project" value="InterPro"/>
</dbReference>
<gene>
    <name evidence="4" type="primary">rnh</name>
    <name evidence="4" type="ORF">PS2_249</name>
</gene>
<dbReference type="InterPro" id="IPR036279">
    <property type="entry name" value="5-3_exonuclease_C_sf"/>
</dbReference>
<dbReference type="InterPro" id="IPR029060">
    <property type="entry name" value="PIN-like_dom_sf"/>
</dbReference>
<sequence>MNLNDFMDPEDQVKEGYLLFDMSQIALAAALQNFEDKEPVSTTMVRHVVLNSIKYNLKKFRAKYPNVILAFDNHEGGYWRRKYGWYYKKTRAEGREESQWDWEGYFTAMNKLVEEFPRSMPYYSISIPGVEADDTIGVLTERLALNGHPIMIVSSDGDYTQLHKFKEVKQWSPMHKKLVHVKNGSARLDLFHKLLKGDRKDSVASIRVRNDFWANRVEGERTPAMKAKVIEECAAADGYDQIESILKEAYPNDLNLIERFKENEIMIDMSKMPADIKSSIIEKFEQYQLAPRSRIYSYFVKCGLAKLMNNINEF</sequence>
<dbReference type="OrthoDB" id="4856at10239"/>
<name>A0A023W6V7_9CAUD</name>
<dbReference type="Gene3D" id="3.40.50.1010">
    <property type="entry name" value="5'-nuclease"/>
    <property type="match status" value="1"/>
</dbReference>
<dbReference type="KEGG" id="vg:19485123"/>
<keyword evidence="1" id="KW-0540">Nuclease</keyword>
<dbReference type="InterPro" id="IPR020046">
    <property type="entry name" value="5-3_exonucl_a-hlix_arch_N"/>
</dbReference>
<proteinExistence type="predicted"/>
<dbReference type="EMBL" id="KJ025957">
    <property type="protein sequence ID" value="AHY25487.1"/>
    <property type="molecule type" value="Genomic_DNA"/>
</dbReference>
<evidence type="ECO:0000256" key="1">
    <source>
        <dbReference type="ARBA" id="ARBA00022722"/>
    </source>
</evidence>
<evidence type="ECO:0000313" key="4">
    <source>
        <dbReference type="EMBL" id="AHY25487.1"/>
    </source>
</evidence>
<dbReference type="InterPro" id="IPR002421">
    <property type="entry name" value="5-3_exonuclease"/>
</dbReference>
<dbReference type="GO" id="GO:0003677">
    <property type="term" value="F:DNA binding"/>
    <property type="evidence" value="ECO:0007669"/>
    <property type="project" value="InterPro"/>
</dbReference>
<dbReference type="RefSeq" id="YP_009030296.1">
    <property type="nucleotide sequence ID" value="NC_024121.1"/>
</dbReference>
<dbReference type="Pfam" id="PF02739">
    <property type="entry name" value="5_3_exonuc_N"/>
    <property type="match status" value="1"/>
</dbReference>
<dbReference type="Gene3D" id="1.10.150.20">
    <property type="entry name" value="5' to 3' exonuclease, C-terminal subdomain"/>
    <property type="match status" value="1"/>
</dbReference>
<dbReference type="SUPFAM" id="SSF88723">
    <property type="entry name" value="PIN domain-like"/>
    <property type="match status" value="1"/>
</dbReference>
<dbReference type="InterPro" id="IPR036276">
    <property type="entry name" value="T4_RNaseH_C"/>
</dbReference>
<dbReference type="SMART" id="SM00475">
    <property type="entry name" value="53EXOc"/>
    <property type="match status" value="1"/>
</dbReference>
<accession>A0A023W6V7</accession>
<dbReference type="PANTHER" id="PTHR42646">
    <property type="entry name" value="FLAP ENDONUCLEASE XNI"/>
    <property type="match status" value="1"/>
</dbReference>
<reference evidence="4 5" key="1">
    <citation type="submission" date="2014-01" db="EMBL/GenBank/DDBJ databases">
        <authorList>
            <person name="Zhang G."/>
            <person name="Jin J."/>
            <person name="Li Z.J."/>
            <person name="Wang S.W."/>
            <person name="Chen S.J."/>
            <person name="Wang S.M."/>
            <person name="Wang X.T."/>
            <person name="Li Y.H."/>
            <person name="Wang J."/>
            <person name="Yang C.K."/>
            <person name="Wang L."/>
        </authorList>
    </citation>
    <scope>NUCLEOTIDE SEQUENCE [LARGE SCALE GENOMIC DNA]</scope>
</reference>
<keyword evidence="2" id="KW-0378">Hydrolase</keyword>
<dbReference type="Pfam" id="PF09293">
    <property type="entry name" value="RNaseH_C"/>
    <property type="match status" value="1"/>
</dbReference>
<evidence type="ECO:0000259" key="3">
    <source>
        <dbReference type="SMART" id="SM00475"/>
    </source>
</evidence>
<protein>
    <submittedName>
        <fullName evidence="4">Ribonuclease</fullName>
    </submittedName>
</protein>
<organism evidence="4 5">
    <name type="scientific">Serratia phage PS2</name>
    <dbReference type="NCBI Taxonomy" id="1481112"/>
    <lineage>
        <taxon>Viruses</taxon>
        <taxon>Duplodnaviria</taxon>
        <taxon>Heunggongvirae</taxon>
        <taxon>Uroviricota</taxon>
        <taxon>Caudoviricetes</taxon>
        <taxon>Muldoonvirus</taxon>
        <taxon>Muldoonvirus PS2</taxon>
    </lineage>
</organism>
<evidence type="ECO:0000256" key="2">
    <source>
        <dbReference type="ARBA" id="ARBA00022801"/>
    </source>
</evidence>
<dbReference type="GO" id="GO:0008409">
    <property type="term" value="F:5'-3' exonuclease activity"/>
    <property type="evidence" value="ECO:0007669"/>
    <property type="project" value="InterPro"/>
</dbReference>
<feature type="domain" description="5'-3' exonuclease" evidence="3">
    <location>
        <begin position="16"/>
        <end position="290"/>
    </location>
</feature>
<evidence type="ECO:0000313" key="5">
    <source>
        <dbReference type="Proteomes" id="UP000024445"/>
    </source>
</evidence>